<dbReference type="AlphaFoldDB" id="A0A0W0FVX5"/>
<feature type="transmembrane region" description="Helical" evidence="1">
    <location>
        <begin position="61"/>
        <end position="83"/>
    </location>
</feature>
<keyword evidence="1" id="KW-0472">Membrane</keyword>
<dbReference type="Pfam" id="PF20152">
    <property type="entry name" value="DUF6534"/>
    <property type="match status" value="1"/>
</dbReference>
<dbReference type="PANTHER" id="PTHR40465:SF1">
    <property type="entry name" value="DUF6534 DOMAIN-CONTAINING PROTEIN"/>
    <property type="match status" value="1"/>
</dbReference>
<organism evidence="3 4">
    <name type="scientific">Moniliophthora roreri</name>
    <name type="common">Frosty pod rot fungus</name>
    <name type="synonym">Monilia roreri</name>
    <dbReference type="NCBI Taxonomy" id="221103"/>
    <lineage>
        <taxon>Eukaryota</taxon>
        <taxon>Fungi</taxon>
        <taxon>Dikarya</taxon>
        <taxon>Basidiomycota</taxon>
        <taxon>Agaricomycotina</taxon>
        <taxon>Agaricomycetes</taxon>
        <taxon>Agaricomycetidae</taxon>
        <taxon>Agaricales</taxon>
        <taxon>Marasmiineae</taxon>
        <taxon>Marasmiaceae</taxon>
        <taxon>Moniliophthora</taxon>
    </lineage>
</organism>
<sequence length="363" mass="40567">MTYLVTRQSPSNIPSIDVDISQLGGNAAFIGTAIGTFLSGIIVCQAFTYAHSNNDRWPLRFTVFLMIAVDLGVTISNNLFLHYFTISHFGNMTKLYPFIERNVFLTIEVLLSVTVIFIVELFFATHVYLLKRTHWIVPAVIASDLCLRCVHSRIRQLVPNTLLPAKLKECIVAGAKQFGNPYLTFDRSSKIDFGLGGSLSAISDILVTAALLWSFRQSRTGITKTDSMLQTLFKYTVTRGVLVTVFQIVYIIMFLARTTTLEWSSLQLIISKVYVITMVAMLNSRQSIRANHSGVITVSADFGTSSRGIQGNSIVPDSSGEEHVSYEMKSYMQDDRMGLPHSQHPKLTTLYLGDRVEQSREPV</sequence>
<feature type="transmembrane region" description="Helical" evidence="1">
    <location>
        <begin position="263"/>
        <end position="282"/>
    </location>
</feature>
<evidence type="ECO:0000313" key="3">
    <source>
        <dbReference type="EMBL" id="KTB40443.1"/>
    </source>
</evidence>
<dbReference type="InterPro" id="IPR045339">
    <property type="entry name" value="DUF6534"/>
</dbReference>
<name>A0A0W0FVX5_MONRR</name>
<feature type="transmembrane region" description="Helical" evidence="1">
    <location>
        <begin position="193"/>
        <end position="215"/>
    </location>
</feature>
<comment type="caution">
    <text evidence="3">The sequence shown here is derived from an EMBL/GenBank/DDBJ whole genome shotgun (WGS) entry which is preliminary data.</text>
</comment>
<evidence type="ECO:0000313" key="4">
    <source>
        <dbReference type="Proteomes" id="UP000054988"/>
    </source>
</evidence>
<dbReference type="Proteomes" id="UP000054988">
    <property type="component" value="Unassembled WGS sequence"/>
</dbReference>
<gene>
    <name evidence="3" type="ORF">WG66_6974</name>
</gene>
<dbReference type="PANTHER" id="PTHR40465">
    <property type="entry name" value="CHROMOSOME 1, WHOLE GENOME SHOTGUN SEQUENCE"/>
    <property type="match status" value="1"/>
</dbReference>
<dbReference type="EMBL" id="LATX01001582">
    <property type="protein sequence ID" value="KTB40443.1"/>
    <property type="molecule type" value="Genomic_DNA"/>
</dbReference>
<accession>A0A0W0FVX5</accession>
<keyword evidence="1" id="KW-0812">Transmembrane</keyword>
<proteinExistence type="predicted"/>
<evidence type="ECO:0000259" key="2">
    <source>
        <dbReference type="Pfam" id="PF20152"/>
    </source>
</evidence>
<feature type="transmembrane region" description="Helical" evidence="1">
    <location>
        <begin position="27"/>
        <end position="49"/>
    </location>
</feature>
<dbReference type="eggNOG" id="ENOG502R1E8">
    <property type="taxonomic scope" value="Eukaryota"/>
</dbReference>
<feature type="transmembrane region" description="Helical" evidence="1">
    <location>
        <begin position="103"/>
        <end position="123"/>
    </location>
</feature>
<protein>
    <recommendedName>
        <fullName evidence="2">DUF6534 domain-containing protein</fullName>
    </recommendedName>
</protein>
<evidence type="ECO:0000256" key="1">
    <source>
        <dbReference type="SAM" id="Phobius"/>
    </source>
</evidence>
<reference evidence="3 4" key="1">
    <citation type="submission" date="2015-12" db="EMBL/GenBank/DDBJ databases">
        <title>Draft genome sequence of Moniliophthora roreri, the causal agent of frosty pod rot of cacao.</title>
        <authorList>
            <person name="Aime M.C."/>
            <person name="Diaz-Valderrama J.R."/>
            <person name="Kijpornyongpan T."/>
            <person name="Phillips-Mora W."/>
        </authorList>
    </citation>
    <scope>NUCLEOTIDE SEQUENCE [LARGE SCALE GENOMIC DNA]</scope>
    <source>
        <strain evidence="3 4">MCA 2952</strain>
    </source>
</reference>
<feature type="domain" description="DUF6534" evidence="2">
    <location>
        <begin position="200"/>
        <end position="287"/>
    </location>
</feature>
<feature type="transmembrane region" description="Helical" evidence="1">
    <location>
        <begin position="236"/>
        <end position="257"/>
    </location>
</feature>
<keyword evidence="1" id="KW-1133">Transmembrane helix</keyword>